<sequence length="498" mass="51298">MQSSLKKSLYLGLAALSFGAVAATSTNASAKSYAKAGAYTTLKSDATTRNVEATGTNALYTKPGTVKGAKVVASKATMAKLASSKKSTDYFRAYGVKTTDRGSVYYRVVTMDQKYRGYVYGGKTTDAFAGGIKSANTTTAATVSNDIKGKAVYFTNPGTTNVTWNAPKFTQYKASKNVKNTTPFVGDALTVTDAVTKTREGSLYYYVKDATNPSASGWIYSKAITTDANVVFNQAKDIKVNFTFNGKTVKTSVMQNLKADANGAQGTVAANAVGTAVGYDVLAKATANNDAWLTAALSGTGYTYDGTTSANKAALLAAKTGDTVNLTVTQNAAVTTPISLMSAATTTTSNDAKALVRATSSSVASQYSVVVPSLTSGFKGVNGAPYTSADLTTFAGSNNLKTLYTKTIGTGSDAYYYEYNLTSATAGNYSATKPATLVYVGTKVNGTSPAKLATNDGDSVWGNDTDSSVASSSTATATSSTTVATSSTKAASESVSGK</sequence>
<feature type="compositionally biased region" description="Low complexity" evidence="1">
    <location>
        <begin position="467"/>
        <end position="498"/>
    </location>
</feature>
<organism evidence="3 4">
    <name type="scientific">Candidatus Levilactobacillus faecigallinarum</name>
    <dbReference type="NCBI Taxonomy" id="2838638"/>
    <lineage>
        <taxon>Bacteria</taxon>
        <taxon>Bacillati</taxon>
        <taxon>Bacillota</taxon>
        <taxon>Bacilli</taxon>
        <taxon>Lactobacillales</taxon>
        <taxon>Lactobacillaceae</taxon>
        <taxon>Levilactobacillus</taxon>
    </lineage>
</organism>
<dbReference type="EMBL" id="DXGJ01000009">
    <property type="protein sequence ID" value="HIW71136.1"/>
    <property type="molecule type" value="Genomic_DNA"/>
</dbReference>
<evidence type="ECO:0008006" key="5">
    <source>
        <dbReference type="Google" id="ProtNLM"/>
    </source>
</evidence>
<evidence type="ECO:0000313" key="3">
    <source>
        <dbReference type="EMBL" id="HIW71136.1"/>
    </source>
</evidence>
<protein>
    <recommendedName>
        <fullName evidence="5">S-layer protein</fullName>
    </recommendedName>
</protein>
<evidence type="ECO:0000313" key="4">
    <source>
        <dbReference type="Proteomes" id="UP000886822"/>
    </source>
</evidence>
<comment type="caution">
    <text evidence="3">The sequence shown here is derived from an EMBL/GenBank/DDBJ whole genome shotgun (WGS) entry which is preliminary data.</text>
</comment>
<gene>
    <name evidence="3" type="ORF">H9875_00785</name>
</gene>
<feature type="region of interest" description="Disordered" evidence="1">
    <location>
        <begin position="451"/>
        <end position="498"/>
    </location>
</feature>
<accession>A0A9D1QSB8</accession>
<keyword evidence="2" id="KW-0732">Signal</keyword>
<evidence type="ECO:0000256" key="2">
    <source>
        <dbReference type="SAM" id="SignalP"/>
    </source>
</evidence>
<dbReference type="AlphaFoldDB" id="A0A9D1QSB8"/>
<proteinExistence type="predicted"/>
<feature type="signal peptide" evidence="2">
    <location>
        <begin position="1"/>
        <end position="22"/>
    </location>
</feature>
<name>A0A9D1QSB8_9LACO</name>
<feature type="chain" id="PRO_5038339331" description="S-layer protein" evidence="2">
    <location>
        <begin position="23"/>
        <end position="498"/>
    </location>
</feature>
<reference evidence="3" key="2">
    <citation type="submission" date="2021-04" db="EMBL/GenBank/DDBJ databases">
        <authorList>
            <person name="Gilroy R."/>
        </authorList>
    </citation>
    <scope>NUCLEOTIDE SEQUENCE</scope>
    <source>
        <strain evidence="3">CHK173-259</strain>
    </source>
</reference>
<dbReference type="Proteomes" id="UP000886822">
    <property type="component" value="Unassembled WGS sequence"/>
</dbReference>
<reference evidence="3" key="1">
    <citation type="journal article" date="2021" name="PeerJ">
        <title>Extensive microbial diversity within the chicken gut microbiome revealed by metagenomics and culture.</title>
        <authorList>
            <person name="Gilroy R."/>
            <person name="Ravi A."/>
            <person name="Getino M."/>
            <person name="Pursley I."/>
            <person name="Horton D.L."/>
            <person name="Alikhan N.F."/>
            <person name="Baker D."/>
            <person name="Gharbi K."/>
            <person name="Hall N."/>
            <person name="Watson M."/>
            <person name="Adriaenssens E.M."/>
            <person name="Foster-Nyarko E."/>
            <person name="Jarju S."/>
            <person name="Secka A."/>
            <person name="Antonio M."/>
            <person name="Oren A."/>
            <person name="Chaudhuri R.R."/>
            <person name="La Ragione R."/>
            <person name="Hildebrand F."/>
            <person name="Pallen M.J."/>
        </authorList>
    </citation>
    <scope>NUCLEOTIDE SEQUENCE</scope>
    <source>
        <strain evidence="3">CHK173-259</strain>
    </source>
</reference>
<evidence type="ECO:0000256" key="1">
    <source>
        <dbReference type="SAM" id="MobiDB-lite"/>
    </source>
</evidence>